<keyword evidence="3" id="KW-1185">Reference proteome</keyword>
<evidence type="ECO:0000313" key="2">
    <source>
        <dbReference type="EMBL" id="KKJ00074.1"/>
    </source>
</evidence>
<keyword evidence="1" id="KW-0175">Coiled coil</keyword>
<protein>
    <submittedName>
        <fullName evidence="2">Uncharacterized protein</fullName>
    </submittedName>
</protein>
<proteinExistence type="predicted"/>
<sequence length="475" mass="53839">MLSDKAIVELGIALQAQNCVLQELKLAVSELDTSLAESAQKLSSVSETTHQLRELEALMDELEADQDWIEEEDFGDFDPNQILSLYENRQQSIFRELTKIGFKDWDSFVRQCQSYVLYQGVDPLAPYEAFLTEADLKQLQDESYNAQYKWDKFDYIFVLASGVLASLTDYLLVKIPTTLTTGEYAGQVGSPITEWLKSYDSTKSNDWFARWAENLSETCKVPYDSMSYTGAGGVEHIAGMFPKSHRIQSFGHDPVLGFVFGVLDIMRGTITGFSYDNLTHNHTWMQGTVWSNHEPVGLIEAILRQLGHLISDVATPMGLPAPFMTLMQGINAGSFGEKGRTVGEIARWMYLNGYDFRHFLVSGITPAVIEISLRAYIMLRHYSEYGETKFDLASHPKYRTMLLMAHGIATLGNAGKITLMQGNPLAINYAEWMAFSRYLLPSIKYWVFDQHKLRMEHLENINSTGWDQLLQSSDH</sequence>
<comment type="caution">
    <text evidence="2">The sequence shown here is derived from an EMBL/GenBank/DDBJ whole genome shotgun (WGS) entry which is preliminary data.</text>
</comment>
<accession>A0A0M2PZE6</accession>
<feature type="coiled-coil region" evidence="1">
    <location>
        <begin position="45"/>
        <end position="72"/>
    </location>
</feature>
<reference evidence="2" key="1">
    <citation type="submission" date="2012-04" db="EMBL/GenBank/DDBJ databases">
        <authorList>
            <person name="Borisov I.G."/>
            <person name="Ivanikova N.V."/>
            <person name="Pinevich A.V."/>
        </authorList>
    </citation>
    <scope>NUCLEOTIDE SEQUENCE</scope>
    <source>
        <strain evidence="2">CALU 1027</strain>
    </source>
</reference>
<evidence type="ECO:0000313" key="3">
    <source>
        <dbReference type="Proteomes" id="UP000034681"/>
    </source>
</evidence>
<dbReference type="AlphaFoldDB" id="A0A0M2PZE6"/>
<organism evidence="2 3">
    <name type="scientific">Prochlorothrix hollandica PCC 9006 = CALU 1027</name>
    <dbReference type="NCBI Taxonomy" id="317619"/>
    <lineage>
        <taxon>Bacteria</taxon>
        <taxon>Bacillati</taxon>
        <taxon>Cyanobacteriota</taxon>
        <taxon>Cyanophyceae</taxon>
        <taxon>Prochlorotrichales</taxon>
        <taxon>Prochlorotrichaceae</taxon>
        <taxon>Prochlorothrix</taxon>
    </lineage>
</organism>
<evidence type="ECO:0000256" key="1">
    <source>
        <dbReference type="SAM" id="Coils"/>
    </source>
</evidence>
<dbReference type="EMBL" id="AJTX02000004">
    <property type="protein sequence ID" value="KKJ00074.1"/>
    <property type="molecule type" value="Genomic_DNA"/>
</dbReference>
<name>A0A0M2PZE6_PROHO</name>
<dbReference type="Proteomes" id="UP000034681">
    <property type="component" value="Unassembled WGS sequence"/>
</dbReference>
<dbReference type="RefSeq" id="WP_017711395.1">
    <property type="nucleotide sequence ID" value="NZ_KB235933.1"/>
</dbReference>
<dbReference type="OrthoDB" id="581049at2"/>
<gene>
    <name evidence="2" type="ORF">PROH_09990</name>
</gene>